<dbReference type="Proteomes" id="UP001168540">
    <property type="component" value="Unassembled WGS sequence"/>
</dbReference>
<feature type="signal peptide" evidence="1">
    <location>
        <begin position="1"/>
        <end position="20"/>
    </location>
</feature>
<gene>
    <name evidence="2" type="ORF">QU481_16380</name>
</gene>
<keyword evidence="1" id="KW-0732">Signal</keyword>
<dbReference type="InterPro" id="IPR010634">
    <property type="entry name" value="DUF1223"/>
</dbReference>
<evidence type="ECO:0000256" key="1">
    <source>
        <dbReference type="SAM" id="SignalP"/>
    </source>
</evidence>
<dbReference type="PANTHER" id="PTHR36057">
    <property type="match status" value="1"/>
</dbReference>
<keyword evidence="3" id="KW-1185">Reference proteome</keyword>
<dbReference type="SUPFAM" id="SSF52833">
    <property type="entry name" value="Thioredoxin-like"/>
    <property type="match status" value="1"/>
</dbReference>
<reference evidence="2" key="1">
    <citation type="submission" date="2023-06" db="EMBL/GenBank/DDBJ databases">
        <authorList>
            <person name="Zhang S."/>
        </authorList>
    </citation>
    <scope>NUCLEOTIDE SEQUENCE</scope>
    <source>
        <strain evidence="2">SG2303</strain>
    </source>
</reference>
<dbReference type="Pfam" id="PF06764">
    <property type="entry name" value="DUF1223"/>
    <property type="match status" value="1"/>
</dbReference>
<evidence type="ECO:0000313" key="2">
    <source>
        <dbReference type="EMBL" id="MDN0076447.1"/>
    </source>
</evidence>
<protein>
    <submittedName>
        <fullName evidence="2">DUF1223 domain-containing protein</fullName>
    </submittedName>
</protein>
<name>A0ABT7XRN8_9NEIS</name>
<feature type="chain" id="PRO_5045329626" evidence="1">
    <location>
        <begin position="21"/>
        <end position="240"/>
    </location>
</feature>
<accession>A0ABT7XRN8</accession>
<evidence type="ECO:0000313" key="3">
    <source>
        <dbReference type="Proteomes" id="UP001168540"/>
    </source>
</evidence>
<organism evidence="2 3">
    <name type="scientific">Crenobacter oryzisoli</name>
    <dbReference type="NCBI Taxonomy" id="3056844"/>
    <lineage>
        <taxon>Bacteria</taxon>
        <taxon>Pseudomonadati</taxon>
        <taxon>Pseudomonadota</taxon>
        <taxon>Betaproteobacteria</taxon>
        <taxon>Neisseriales</taxon>
        <taxon>Neisseriaceae</taxon>
        <taxon>Crenobacter</taxon>
    </lineage>
</organism>
<proteinExistence type="predicted"/>
<comment type="caution">
    <text evidence="2">The sequence shown here is derived from an EMBL/GenBank/DDBJ whole genome shotgun (WGS) entry which is preliminary data.</text>
</comment>
<dbReference type="PANTHER" id="PTHR36057:SF1">
    <property type="entry name" value="LIPOPROTEIN LIPID ATTACHMENT SITE-LIKE PROTEIN, PUTATIVE (DUF1223)-RELATED"/>
    <property type="match status" value="1"/>
</dbReference>
<dbReference type="EMBL" id="JAUEDK010000033">
    <property type="protein sequence ID" value="MDN0076447.1"/>
    <property type="molecule type" value="Genomic_DNA"/>
</dbReference>
<dbReference type="InterPro" id="IPR036249">
    <property type="entry name" value="Thioredoxin-like_sf"/>
</dbReference>
<sequence>MRYFPLLALAVLPLAGQTAALSAHSPTPPALLVELYSSEGCNSCPPADAWLGMLGRYGPRVIPLALHVPYWDGLGWRDRFAQPAFEARQRQLAAANGRGFVYTPGVFANGREFADWHRDSALRERLANVGTNAPQLRLEASVDVGTIAATLAADSLRPGEQLRLALAQDGLVSRVQAGENAGVTLHHQHVVRAWQGPWTTQQAHARFQLPADGGALTLVGWVERAANGQVLNAVALPLPH</sequence>